<accession>A0A1G4VJL9</accession>
<proteinExistence type="predicted"/>
<dbReference type="Proteomes" id="UP000182124">
    <property type="component" value="Unassembled WGS sequence"/>
</dbReference>
<dbReference type="STRING" id="329186.SAMN02927925_01218"/>
<name>A0A1G4VJL9_9FLAO</name>
<organism evidence="1 2">
    <name type="scientific">Flavobacterium saliperosum</name>
    <dbReference type="NCBI Taxonomy" id="329186"/>
    <lineage>
        <taxon>Bacteria</taxon>
        <taxon>Pseudomonadati</taxon>
        <taxon>Bacteroidota</taxon>
        <taxon>Flavobacteriia</taxon>
        <taxon>Flavobacteriales</taxon>
        <taxon>Flavobacteriaceae</taxon>
        <taxon>Flavobacterium</taxon>
    </lineage>
</organism>
<sequence length="41" mass="5041">MLDVFLILNYFTKLHRENPEIRKVLKICENQFNPCYLRSIK</sequence>
<reference evidence="1 2" key="1">
    <citation type="submission" date="2016-10" db="EMBL/GenBank/DDBJ databases">
        <authorList>
            <person name="de Groot N.N."/>
        </authorList>
    </citation>
    <scope>NUCLEOTIDE SEQUENCE [LARGE SCALE GENOMIC DNA]</scope>
    <source>
        <strain evidence="1 2">CGMCC 1.3801</strain>
    </source>
</reference>
<protein>
    <submittedName>
        <fullName evidence="1">Uncharacterized protein</fullName>
    </submittedName>
</protein>
<dbReference type="AlphaFoldDB" id="A0A1G4VJL9"/>
<gene>
    <name evidence="1" type="ORF">SAMN02927925_01218</name>
</gene>
<evidence type="ECO:0000313" key="2">
    <source>
        <dbReference type="Proteomes" id="UP000182124"/>
    </source>
</evidence>
<dbReference type="EMBL" id="FMTY01000002">
    <property type="protein sequence ID" value="SCX07738.1"/>
    <property type="molecule type" value="Genomic_DNA"/>
</dbReference>
<evidence type="ECO:0000313" key="1">
    <source>
        <dbReference type="EMBL" id="SCX07738.1"/>
    </source>
</evidence>